<dbReference type="HAMAP" id="MF_01487">
    <property type="entry name" value="RecD"/>
    <property type="match status" value="1"/>
</dbReference>
<dbReference type="GO" id="GO:0009338">
    <property type="term" value="C:exodeoxyribonuclease V complex"/>
    <property type="evidence" value="ECO:0007669"/>
    <property type="project" value="InterPro"/>
</dbReference>
<evidence type="ECO:0000256" key="11">
    <source>
        <dbReference type="HAMAP-Rule" id="MF_01487"/>
    </source>
</evidence>
<proteinExistence type="inferred from homology"/>
<feature type="domain" description="UvrD-like helicase C-terminal" evidence="12">
    <location>
        <begin position="533"/>
        <end position="579"/>
    </location>
</feature>
<dbReference type="AlphaFoldDB" id="A0A558CUH2"/>
<dbReference type="InterPro" id="IPR027417">
    <property type="entry name" value="P-loop_NTPase"/>
</dbReference>
<evidence type="ECO:0000256" key="2">
    <source>
        <dbReference type="ARBA" id="ARBA00022741"/>
    </source>
</evidence>
<keyword evidence="1 11" id="KW-0540">Nuclease</keyword>
<dbReference type="GO" id="GO:0016887">
    <property type="term" value="F:ATP hydrolysis activity"/>
    <property type="evidence" value="ECO:0007669"/>
    <property type="project" value="RHEA"/>
</dbReference>
<feature type="binding site" evidence="11">
    <location>
        <begin position="179"/>
        <end position="186"/>
    </location>
    <ligand>
        <name>ATP</name>
        <dbReference type="ChEBI" id="CHEBI:30616"/>
    </ligand>
</feature>
<keyword evidence="7 11" id="KW-0067">ATP-binding</keyword>
<dbReference type="CDD" id="cd18809">
    <property type="entry name" value="SF1_C_RecD"/>
    <property type="match status" value="1"/>
</dbReference>
<evidence type="ECO:0000256" key="9">
    <source>
        <dbReference type="ARBA" id="ARBA00023204"/>
    </source>
</evidence>
<keyword evidence="6 11" id="KW-0269">Exonuclease</keyword>
<keyword evidence="4 11" id="KW-0378">Hydrolase</keyword>
<keyword evidence="2 11" id="KW-0547">Nucleotide-binding</keyword>
<sequence>MKSLQGILQNLRAQGLFSDLDIYFALLMGRLSGDENRELVLAAALASRASGQGDVCLLLSEMSEQLLGEAGEGLVIRLPSLTAWKEKLLQSRVIGGPGQRRPLILDQADRLYLQRYWDYEQQLAARFLELSHTMMPVVDIARLQQNLAQLFPDQADSTTNWQKAAAAVTVMKRLTVITGGPGTGKTSTVVRIMALLQQQTGEVPLSIALAAPTGKAAARLQDSVSQAIKQLNLDAALVEKIPTQAMTLHRLLGSRRNSIYFRHDHDNPLPYDLLIIDEASMVDVALMAKLIDAIPSQGRLILLGDRNQLASVEAGSVLGDLCSEGQGFTASFRAQLSLVTGVPLPDQPESFNPLADSIVELTHSYRFGHLSGIGLLASAVNQGDAEGSLALLADEGLSDIQLLARDADPVAVAVAGYRPYLQLCKQGASLNDIFKAFDEFRVLCTLRTGEQGVSGLNQAIYQSLVKARLVSGSDSRYTGRPLLITQNDHDLKLYNGDIGILLDNEVGQKTVYFPTSDGFRAVSPARLPAHETAFAMTVHKSQGSEFNRVLLILPDRESPLLSRELIYTGLTRSRSELMIFDQGELLGMALKQRIRRASGLKDLLWCGGK</sequence>
<evidence type="ECO:0000259" key="12">
    <source>
        <dbReference type="Pfam" id="PF13538"/>
    </source>
</evidence>
<dbReference type="NCBIfam" id="TIGR01447">
    <property type="entry name" value="recD"/>
    <property type="match status" value="1"/>
</dbReference>
<dbReference type="PANTHER" id="PTHR43788:SF6">
    <property type="entry name" value="DNA HELICASE B"/>
    <property type="match status" value="1"/>
</dbReference>
<dbReference type="CDD" id="cd17933">
    <property type="entry name" value="DEXSc_RecD-like"/>
    <property type="match status" value="1"/>
</dbReference>
<comment type="function">
    <text evidence="11">A helicase/nuclease that prepares dsDNA breaks (DSB) for recombinational DNA repair. Binds to DSBs and unwinds DNA via a highly rapid and processive ATP-dependent bidirectional helicase activity. Unwinds dsDNA until it encounters a Chi (crossover hotspot instigator) sequence from the 3' direction. Cuts ssDNA a few nucleotides 3' to the Chi site. The properties and activities of the enzyme are changed at Chi. The Chi-altered holoenzyme produces a long 3'-ssDNA overhang and facilitates RecA-binding to the ssDNA for homologous DNA recombination and repair. Holoenzyme degrades any linearized DNA that is unable to undergo homologous recombination. In the holoenzyme this subunit has ssDNA-dependent ATPase and 5'-3' helicase activity. When added to pre-assembled RecBC greatly stimulates nuclease activity and augments holoenzyme processivity. Negatively regulates the RecA-loading ability of RecBCD.</text>
</comment>
<dbReference type="GO" id="GO:0008854">
    <property type="term" value="F:exodeoxyribonuclease V activity"/>
    <property type="evidence" value="ECO:0007669"/>
    <property type="project" value="InterPro"/>
</dbReference>
<keyword evidence="9 11" id="KW-0234">DNA repair</keyword>
<dbReference type="Gene3D" id="1.10.10.1020">
    <property type="entry name" value="RecBCD complex, subunit RecD, N-terminal domain"/>
    <property type="match status" value="1"/>
</dbReference>
<organism evidence="14 15">
    <name type="scientific">Sedimenticola thiotaurini</name>
    <dbReference type="NCBI Taxonomy" id="1543721"/>
    <lineage>
        <taxon>Bacteria</taxon>
        <taxon>Pseudomonadati</taxon>
        <taxon>Pseudomonadota</taxon>
        <taxon>Gammaproteobacteria</taxon>
        <taxon>Chromatiales</taxon>
        <taxon>Sedimenticolaceae</taxon>
        <taxon>Sedimenticola</taxon>
    </lineage>
</organism>
<accession>A0A558CUH2</accession>
<dbReference type="GO" id="GO:0005524">
    <property type="term" value="F:ATP binding"/>
    <property type="evidence" value="ECO:0007669"/>
    <property type="project" value="UniProtKB-UniRule"/>
</dbReference>
<comment type="similarity">
    <text evidence="11">Belongs to the RecD family.</text>
</comment>
<dbReference type="Pfam" id="PF21185">
    <property type="entry name" value="RecD_N"/>
    <property type="match status" value="1"/>
</dbReference>
<dbReference type="EC" id="5.6.2.3" evidence="11"/>
<protein>
    <recommendedName>
        <fullName evidence="11">RecBCD enzyme subunit RecD</fullName>
        <ecNumber evidence="11">5.6.2.3</ecNumber>
    </recommendedName>
    <alternativeName>
        <fullName evidence="11">DNA 5'-3' helicase subunit RecD</fullName>
    </alternativeName>
    <alternativeName>
        <fullName evidence="11">Exonuclease V subunit RecD</fullName>
        <shortName evidence="11">ExoV subunit RecD</shortName>
    </alternativeName>
    <alternativeName>
        <fullName evidence="11">Helicase/nuclease RecBCD subunit RecD</fullName>
    </alternativeName>
</protein>
<dbReference type="Proteomes" id="UP000317355">
    <property type="component" value="Unassembled WGS sequence"/>
</dbReference>
<dbReference type="GO" id="GO:0043139">
    <property type="term" value="F:5'-3' DNA helicase activity"/>
    <property type="evidence" value="ECO:0007669"/>
    <property type="project" value="UniProtKB-UniRule"/>
</dbReference>
<dbReference type="InterPro" id="IPR049550">
    <property type="entry name" value="RecD_N"/>
</dbReference>
<dbReference type="Gene3D" id="3.40.50.300">
    <property type="entry name" value="P-loop containing nucleotide triphosphate hydrolases"/>
    <property type="match status" value="3"/>
</dbReference>
<dbReference type="SUPFAM" id="SSF52540">
    <property type="entry name" value="P-loop containing nucleoside triphosphate hydrolases"/>
    <property type="match status" value="1"/>
</dbReference>
<evidence type="ECO:0000256" key="7">
    <source>
        <dbReference type="ARBA" id="ARBA00022840"/>
    </source>
</evidence>
<comment type="catalytic activity">
    <reaction evidence="11">
        <text>ATP + H2O = ADP + phosphate + H(+)</text>
        <dbReference type="Rhea" id="RHEA:13065"/>
        <dbReference type="ChEBI" id="CHEBI:15377"/>
        <dbReference type="ChEBI" id="CHEBI:15378"/>
        <dbReference type="ChEBI" id="CHEBI:30616"/>
        <dbReference type="ChEBI" id="CHEBI:43474"/>
        <dbReference type="ChEBI" id="CHEBI:456216"/>
        <dbReference type="EC" id="5.6.2.3"/>
    </reaction>
</comment>
<evidence type="ECO:0000313" key="15">
    <source>
        <dbReference type="Proteomes" id="UP000317355"/>
    </source>
</evidence>
<evidence type="ECO:0000256" key="5">
    <source>
        <dbReference type="ARBA" id="ARBA00022806"/>
    </source>
</evidence>
<gene>
    <name evidence="11 14" type="primary">recD</name>
    <name evidence="14" type="ORF">FHK82_13610</name>
</gene>
<evidence type="ECO:0000256" key="3">
    <source>
        <dbReference type="ARBA" id="ARBA00022763"/>
    </source>
</evidence>
<dbReference type="InterPro" id="IPR041851">
    <property type="entry name" value="RecD_N_sf"/>
</dbReference>
<reference evidence="14 15" key="1">
    <citation type="submission" date="2019-07" db="EMBL/GenBank/DDBJ databases">
        <title>The pathways for chlorine oxyanion respiration interact through the shared metabolite chlorate.</title>
        <authorList>
            <person name="Barnum T.P."/>
            <person name="Cheng Y."/>
            <person name="Hill K.A."/>
            <person name="Lucas L.N."/>
            <person name="Carlson H.K."/>
            <person name="Coates J.D."/>
        </authorList>
    </citation>
    <scope>NUCLEOTIDE SEQUENCE [LARGE SCALE GENOMIC DNA]</scope>
    <source>
        <strain evidence="14">BK-3</strain>
    </source>
</reference>
<evidence type="ECO:0000256" key="4">
    <source>
        <dbReference type="ARBA" id="ARBA00022801"/>
    </source>
</evidence>
<comment type="subunit">
    <text evidence="11">Heterotrimer of RecB, RecC and RecD. All subunits contribute to DNA-binding.</text>
</comment>
<dbReference type="GO" id="GO:0003677">
    <property type="term" value="F:DNA binding"/>
    <property type="evidence" value="ECO:0007669"/>
    <property type="project" value="UniProtKB-UniRule"/>
</dbReference>
<keyword evidence="5 11" id="KW-0347">Helicase</keyword>
<keyword evidence="10 11" id="KW-0413">Isomerase</keyword>
<dbReference type="EMBL" id="VMRY01000070">
    <property type="protein sequence ID" value="TVT52393.1"/>
    <property type="molecule type" value="Genomic_DNA"/>
</dbReference>
<evidence type="ECO:0000313" key="14">
    <source>
        <dbReference type="EMBL" id="TVT52393.1"/>
    </source>
</evidence>
<dbReference type="InterPro" id="IPR027785">
    <property type="entry name" value="UvrD-like_helicase_C"/>
</dbReference>
<dbReference type="InterPro" id="IPR050534">
    <property type="entry name" value="Coronavir_polyprotein_1ab"/>
</dbReference>
<comment type="caution">
    <text evidence="14">The sequence shown here is derived from an EMBL/GenBank/DDBJ whole genome shotgun (WGS) entry which is preliminary data.</text>
</comment>
<feature type="domain" description="RecBCD enzyme subunit RecD N-terminal" evidence="13">
    <location>
        <begin position="14"/>
        <end position="112"/>
    </location>
</feature>
<keyword evidence="3 11" id="KW-0227">DNA damage</keyword>
<dbReference type="InterPro" id="IPR006344">
    <property type="entry name" value="RecD"/>
</dbReference>
<evidence type="ECO:0000256" key="6">
    <source>
        <dbReference type="ARBA" id="ARBA00022839"/>
    </source>
</evidence>
<dbReference type="PANTHER" id="PTHR43788">
    <property type="entry name" value="DNA2/NAM7 HELICASE FAMILY MEMBER"/>
    <property type="match status" value="1"/>
</dbReference>
<dbReference type="Pfam" id="PF13538">
    <property type="entry name" value="UvrD_C_2"/>
    <property type="match status" value="1"/>
</dbReference>
<evidence type="ECO:0000259" key="13">
    <source>
        <dbReference type="Pfam" id="PF21185"/>
    </source>
</evidence>
<evidence type="ECO:0000256" key="1">
    <source>
        <dbReference type="ARBA" id="ARBA00022722"/>
    </source>
</evidence>
<dbReference type="Pfam" id="PF13245">
    <property type="entry name" value="AAA_19"/>
    <property type="match status" value="1"/>
</dbReference>
<keyword evidence="8 11" id="KW-0238">DNA-binding</keyword>
<comment type="miscellaneous">
    <text evidence="11">In the RecBCD complex, RecB has a slow 3'-5' helicase, an exonuclease activity and loads RecA onto ssDNA, RecD has a fast 5'-3' helicase activity, while RecC stimulates the ATPase and processivity of the RecB helicase and contributes to recognition of the Chi site.</text>
</comment>
<dbReference type="GO" id="GO:0000724">
    <property type="term" value="P:double-strand break repair via homologous recombination"/>
    <property type="evidence" value="ECO:0007669"/>
    <property type="project" value="UniProtKB-UniRule"/>
</dbReference>
<dbReference type="GO" id="GO:0017116">
    <property type="term" value="F:single-stranded DNA helicase activity"/>
    <property type="evidence" value="ECO:0007669"/>
    <property type="project" value="TreeGrafter"/>
</dbReference>
<evidence type="ECO:0000256" key="10">
    <source>
        <dbReference type="ARBA" id="ARBA00023235"/>
    </source>
</evidence>
<evidence type="ECO:0000256" key="8">
    <source>
        <dbReference type="ARBA" id="ARBA00023125"/>
    </source>
</evidence>
<name>A0A558CUH2_9GAMM</name>